<dbReference type="KEGG" id="eha:Ethha_2014"/>
<dbReference type="eggNOG" id="ENOG5033MHC">
    <property type="taxonomic scope" value="Bacteria"/>
</dbReference>
<reference evidence="1 2" key="1">
    <citation type="submission" date="2010-12" db="EMBL/GenBank/DDBJ databases">
        <title>Complete sequence of Ethanoligenens harbinense YUAN-3.</title>
        <authorList>
            <person name="Lucas S."/>
            <person name="Copeland A."/>
            <person name="Lapidus A."/>
            <person name="Cheng J.-F."/>
            <person name="Bruce D."/>
            <person name="Goodwin L."/>
            <person name="Pitluck S."/>
            <person name="Chertkov O."/>
            <person name="Misra M."/>
            <person name="Detter J.C."/>
            <person name="Han C."/>
            <person name="Tapia R."/>
            <person name="Land M."/>
            <person name="Hauser L."/>
            <person name="Jeffries C."/>
            <person name="Kyrpides N."/>
            <person name="Ivanova N."/>
            <person name="Mikhailova N."/>
            <person name="Wang A."/>
            <person name="Mouttaki H."/>
            <person name="He Z."/>
            <person name="Zhou J."/>
            <person name="Hemme C.L."/>
            <person name="Woyke T."/>
        </authorList>
    </citation>
    <scope>NUCLEOTIDE SEQUENCE [LARGE SCALE GENOMIC DNA]</scope>
    <source>
        <strain evidence="2">DSM 18485 / JCM 12961 / CGMCC 1.5033 / YUAN-3</strain>
    </source>
</reference>
<protein>
    <submittedName>
        <fullName evidence="1">Uncharacterized protein</fullName>
    </submittedName>
</protein>
<dbReference type="EMBL" id="CP002400">
    <property type="protein sequence ID" value="ADU27532.1"/>
    <property type="molecule type" value="Genomic_DNA"/>
</dbReference>
<dbReference type="STRING" id="663278.Ethha_2014"/>
<evidence type="ECO:0000313" key="1">
    <source>
        <dbReference type="EMBL" id="ADU27532.1"/>
    </source>
</evidence>
<sequence length="103" mass="11978">MQDIIQKIIEIDKMAQTMTAEAQQLRSEAETSIRKDKDKLREEYLERARKRIAKTAATEEGFQQQSLAEIEKKYAATADTLRAMYEKNHTQWVDQLFKKVIGG</sequence>
<dbReference type="RefSeq" id="WP_013485880.1">
    <property type="nucleotide sequence ID" value="NC_014828.1"/>
</dbReference>
<dbReference type="Gene3D" id="1.20.5.2950">
    <property type="match status" value="1"/>
</dbReference>
<dbReference type="AlphaFoldDB" id="E6U360"/>
<dbReference type="Proteomes" id="UP000001551">
    <property type="component" value="Chromosome"/>
</dbReference>
<accession>E6U360</accession>
<gene>
    <name evidence="1" type="ordered locus">Ethha_2014</name>
</gene>
<evidence type="ECO:0000313" key="2">
    <source>
        <dbReference type="Proteomes" id="UP000001551"/>
    </source>
</evidence>
<dbReference type="HOGENOM" id="CLU_178333_0_0_9"/>
<keyword evidence="2" id="KW-1185">Reference proteome</keyword>
<name>E6U360_ETHHY</name>
<proteinExistence type="predicted"/>
<organism evidence="1 2">
    <name type="scientific">Ethanoligenens harbinense (strain DSM 18485 / JCM 12961 / CGMCC 1.5033 / YUAN-3)</name>
    <dbReference type="NCBI Taxonomy" id="663278"/>
    <lineage>
        <taxon>Bacteria</taxon>
        <taxon>Bacillati</taxon>
        <taxon>Bacillota</taxon>
        <taxon>Clostridia</taxon>
        <taxon>Eubacteriales</taxon>
        <taxon>Oscillospiraceae</taxon>
        <taxon>Ethanoligenens</taxon>
    </lineage>
</organism>